<dbReference type="AlphaFoldDB" id="A0A1W1BSW7"/>
<evidence type="ECO:0000313" key="1">
    <source>
        <dbReference type="EMBL" id="SFV56613.1"/>
    </source>
</evidence>
<organism evidence="1">
    <name type="scientific">hydrothermal vent metagenome</name>
    <dbReference type="NCBI Taxonomy" id="652676"/>
    <lineage>
        <taxon>unclassified sequences</taxon>
        <taxon>metagenomes</taxon>
        <taxon>ecological metagenomes</taxon>
    </lineage>
</organism>
<proteinExistence type="predicted"/>
<reference evidence="1" key="1">
    <citation type="submission" date="2016-10" db="EMBL/GenBank/DDBJ databases">
        <authorList>
            <person name="de Groot N.N."/>
        </authorList>
    </citation>
    <scope>NUCLEOTIDE SEQUENCE</scope>
</reference>
<dbReference type="EMBL" id="FPHF01000035">
    <property type="protein sequence ID" value="SFV56613.1"/>
    <property type="molecule type" value="Genomic_DNA"/>
</dbReference>
<accession>A0A1W1BSW7</accession>
<gene>
    <name evidence="1" type="ORF">MNB_SM-4-10</name>
</gene>
<sequence>MQKCKELDPLIKLKPFLDKVFLEKIEEQVIQEITQAVNFAKASPEPSLTDLHKYSFTNEGLKHAL</sequence>
<protein>
    <submittedName>
        <fullName evidence="1">Uncharacterized protein</fullName>
    </submittedName>
</protein>
<name>A0A1W1BSW7_9ZZZZ</name>